<evidence type="ECO:0000259" key="2">
    <source>
        <dbReference type="PROSITE" id="PS50158"/>
    </source>
</evidence>
<dbReference type="InterPro" id="IPR036875">
    <property type="entry name" value="Znf_CCHC_sf"/>
</dbReference>
<dbReference type="SUPFAM" id="SSF57756">
    <property type="entry name" value="Retrovirus zinc finger-like domains"/>
    <property type="match status" value="1"/>
</dbReference>
<feature type="non-terminal residue" evidence="3">
    <location>
        <position position="112"/>
    </location>
</feature>
<dbReference type="GO" id="GO:0008270">
    <property type="term" value="F:zinc ion binding"/>
    <property type="evidence" value="ECO:0007669"/>
    <property type="project" value="UniProtKB-KW"/>
</dbReference>
<dbReference type="SMART" id="SM00343">
    <property type="entry name" value="ZnF_C2HC"/>
    <property type="match status" value="1"/>
</dbReference>
<evidence type="ECO:0000256" key="1">
    <source>
        <dbReference type="PROSITE-ProRule" id="PRU00047"/>
    </source>
</evidence>
<gene>
    <name evidence="3" type="primary">Ervk9_2</name>
    <name evidence="3" type="ORF">CORMON_R16108</name>
</gene>
<dbReference type="GO" id="GO:0003676">
    <property type="term" value="F:nucleic acid binding"/>
    <property type="evidence" value="ECO:0007669"/>
    <property type="project" value="InterPro"/>
</dbReference>
<keyword evidence="1" id="KW-0479">Metal-binding</keyword>
<comment type="caution">
    <text evidence="3">The sequence shown here is derived from an EMBL/GenBank/DDBJ whole genome shotgun (WGS) entry which is preliminary data.</text>
</comment>
<accession>A0A851WPY1</accession>
<name>A0A851WPY1_CORMO</name>
<keyword evidence="1" id="KW-0862">Zinc</keyword>
<dbReference type="AlphaFoldDB" id="A0A851WPY1"/>
<evidence type="ECO:0000313" key="3">
    <source>
        <dbReference type="EMBL" id="NXD55053.1"/>
    </source>
</evidence>
<dbReference type="InterPro" id="IPR050195">
    <property type="entry name" value="Primate_lentivir_Gag_pol-like"/>
</dbReference>
<dbReference type="PROSITE" id="PS50158">
    <property type="entry name" value="ZF_CCHC"/>
    <property type="match status" value="1"/>
</dbReference>
<reference evidence="3" key="1">
    <citation type="submission" date="2019-09" db="EMBL/GenBank/DDBJ databases">
        <title>Bird 10,000 Genomes (B10K) Project - Family phase.</title>
        <authorList>
            <person name="Zhang G."/>
        </authorList>
    </citation>
    <scope>NUCLEOTIDE SEQUENCE</scope>
    <source>
        <strain evidence="3">OUT-0060</strain>
        <tissue evidence="3">Blood</tissue>
    </source>
</reference>
<feature type="non-terminal residue" evidence="3">
    <location>
        <position position="1"/>
    </location>
</feature>
<sequence length="112" mass="12206">MAAALAAVRGPPATSGVCFGCGKPGHLKKDCSALKRNKPKTTPVYSWCRRGPHSAHQCRSKYDSEGCLLQGYQGNWNQNAGRWCRTLTQMPQLPSQMPVPQMPSGSFPQVFA</sequence>
<dbReference type="PANTHER" id="PTHR40389">
    <property type="entry name" value="ENDOGENOUS RETROVIRUS GROUP K MEMBER 24 GAG POLYPROTEIN-RELATED"/>
    <property type="match status" value="1"/>
</dbReference>
<dbReference type="Proteomes" id="UP000603793">
    <property type="component" value="Unassembled WGS sequence"/>
</dbReference>
<dbReference type="PANTHER" id="PTHR40389:SF3">
    <property type="entry name" value="IGE-BINDING PROTEIN"/>
    <property type="match status" value="1"/>
</dbReference>
<dbReference type="Pfam" id="PF00098">
    <property type="entry name" value="zf-CCHC"/>
    <property type="match status" value="1"/>
</dbReference>
<dbReference type="InterPro" id="IPR001878">
    <property type="entry name" value="Znf_CCHC"/>
</dbReference>
<protein>
    <submittedName>
        <fullName evidence="3">POK9 protein</fullName>
    </submittedName>
</protein>
<dbReference type="EMBL" id="WBNF01000218">
    <property type="protein sequence ID" value="NXD55053.1"/>
    <property type="molecule type" value="Genomic_DNA"/>
</dbReference>
<dbReference type="Gene3D" id="4.10.60.10">
    <property type="entry name" value="Zinc finger, CCHC-type"/>
    <property type="match status" value="1"/>
</dbReference>
<proteinExistence type="predicted"/>
<keyword evidence="1" id="KW-0863">Zinc-finger</keyword>
<feature type="domain" description="CCHC-type" evidence="2">
    <location>
        <begin position="18"/>
        <end position="31"/>
    </location>
</feature>
<organism evidence="3 4">
    <name type="scientific">Corvus moneduloides</name>
    <name type="common">New Caledonian crow</name>
    <dbReference type="NCBI Taxonomy" id="1196302"/>
    <lineage>
        <taxon>Eukaryota</taxon>
        <taxon>Metazoa</taxon>
        <taxon>Chordata</taxon>
        <taxon>Craniata</taxon>
        <taxon>Vertebrata</taxon>
        <taxon>Euteleostomi</taxon>
        <taxon>Archelosauria</taxon>
        <taxon>Archosauria</taxon>
        <taxon>Dinosauria</taxon>
        <taxon>Saurischia</taxon>
        <taxon>Theropoda</taxon>
        <taxon>Coelurosauria</taxon>
        <taxon>Aves</taxon>
        <taxon>Neognathae</taxon>
        <taxon>Neoaves</taxon>
        <taxon>Telluraves</taxon>
        <taxon>Australaves</taxon>
        <taxon>Passeriformes</taxon>
        <taxon>Corvoidea</taxon>
        <taxon>Corvidae</taxon>
        <taxon>Corvus</taxon>
    </lineage>
</organism>
<evidence type="ECO:0000313" key="4">
    <source>
        <dbReference type="Proteomes" id="UP000603793"/>
    </source>
</evidence>